<reference evidence="1" key="1">
    <citation type="submission" date="2022-04" db="EMBL/GenBank/DDBJ databases">
        <title>Carnegiea gigantea Genome sequencing and assembly v2.</title>
        <authorList>
            <person name="Copetti D."/>
            <person name="Sanderson M.J."/>
            <person name="Burquez A."/>
            <person name="Wojciechowski M.F."/>
        </authorList>
    </citation>
    <scope>NUCLEOTIDE SEQUENCE</scope>
    <source>
        <strain evidence="1">SGP5-SGP5p</strain>
        <tissue evidence="1">Aerial part</tissue>
    </source>
</reference>
<protein>
    <submittedName>
        <fullName evidence="1">Uncharacterized protein</fullName>
    </submittedName>
</protein>
<dbReference type="AlphaFoldDB" id="A0A9Q1JZA9"/>
<comment type="caution">
    <text evidence="1">The sequence shown here is derived from an EMBL/GenBank/DDBJ whole genome shotgun (WGS) entry which is preliminary data.</text>
</comment>
<keyword evidence="2" id="KW-1185">Reference proteome</keyword>
<dbReference type="EMBL" id="JAKOGI010000513">
    <property type="protein sequence ID" value="KAJ8433879.1"/>
    <property type="molecule type" value="Genomic_DNA"/>
</dbReference>
<organism evidence="1 2">
    <name type="scientific">Carnegiea gigantea</name>
    <dbReference type="NCBI Taxonomy" id="171969"/>
    <lineage>
        <taxon>Eukaryota</taxon>
        <taxon>Viridiplantae</taxon>
        <taxon>Streptophyta</taxon>
        <taxon>Embryophyta</taxon>
        <taxon>Tracheophyta</taxon>
        <taxon>Spermatophyta</taxon>
        <taxon>Magnoliopsida</taxon>
        <taxon>eudicotyledons</taxon>
        <taxon>Gunneridae</taxon>
        <taxon>Pentapetalae</taxon>
        <taxon>Caryophyllales</taxon>
        <taxon>Cactineae</taxon>
        <taxon>Cactaceae</taxon>
        <taxon>Cactoideae</taxon>
        <taxon>Echinocereeae</taxon>
        <taxon>Carnegiea</taxon>
    </lineage>
</organism>
<accession>A0A9Q1JZA9</accession>
<dbReference type="Proteomes" id="UP001153076">
    <property type="component" value="Unassembled WGS sequence"/>
</dbReference>
<sequence>MIRSAWKAQLGGAQQVLMTDQGPRVMVPTMVFGEREAPCFASPHNNPLVVEMKIASAIVRRILIDTGSSVDIITWDCLKKLTHLGRDIVPLVHPILGFERQEVNPICRDRNCRLIGAALSPLALAHGSHLSSSRRHSASAATCFGVASLVSKTISFTLAYSRLPISRLTLPLFGSLYRLYCLPHEFWDRLGLVVLPDEVIEIAGCLLLLSRWCPEGIPDWLSLVPIRNVSPTRLPADKEEVILPVLHLRLLLYGRHIARPVVEAVPSQVPGLLGSPLDYIYQTECSGHTCKATQLTGNSGPSAMISGTGPIGARPLFLSTDLPGVEDPLWDEEFVDAPSEDDCLDDPSGEEEDVPIEEELVLVEATSAIGLGELRVE</sequence>
<dbReference type="PANTHER" id="PTHR33240:SF17">
    <property type="entry name" value="EUKARYOTIC PEPTIDE CHAIN RELEASE FACTOR GTP-BINDING SUBUNIT-LIKE"/>
    <property type="match status" value="1"/>
</dbReference>
<dbReference type="PANTHER" id="PTHR33240">
    <property type="entry name" value="OS08G0508500 PROTEIN"/>
    <property type="match status" value="1"/>
</dbReference>
<proteinExistence type="predicted"/>
<name>A0A9Q1JZA9_9CARY</name>
<evidence type="ECO:0000313" key="1">
    <source>
        <dbReference type="EMBL" id="KAJ8433879.1"/>
    </source>
</evidence>
<evidence type="ECO:0000313" key="2">
    <source>
        <dbReference type="Proteomes" id="UP001153076"/>
    </source>
</evidence>
<gene>
    <name evidence="1" type="ORF">Cgig2_021262</name>
</gene>